<evidence type="ECO:0000313" key="2">
    <source>
        <dbReference type="Proteomes" id="UP000523087"/>
    </source>
</evidence>
<sequence>MDIQIPFNMNYFFNDVLREVPESTEQMELGVQYLIDQFEKSSGMHKARIAGLLGVYSRILSFYNDGKYYLKRAISLYEEYGNELSAFVNKIRLAHIFHWKKRFEEAVELFESLREQALINPKYSKYLDFIYQHYGKCLLDQGKCSGALVQFNMALALREKKGNEDLIVSTAKAIELCERLMRY</sequence>
<protein>
    <submittedName>
        <fullName evidence="1">Tetratricopeptide (TPR) repeat protein</fullName>
    </submittedName>
</protein>
<dbReference type="Proteomes" id="UP000523087">
    <property type="component" value="Unassembled WGS sequence"/>
</dbReference>
<evidence type="ECO:0000313" key="1">
    <source>
        <dbReference type="EMBL" id="MBA2876125.1"/>
    </source>
</evidence>
<dbReference type="SUPFAM" id="SSF48452">
    <property type="entry name" value="TPR-like"/>
    <property type="match status" value="1"/>
</dbReference>
<organism evidence="1 2">
    <name type="scientific">Thermaerobacillus caldiproteolyticus</name>
    <dbReference type="NCBI Taxonomy" id="247480"/>
    <lineage>
        <taxon>Bacteria</taxon>
        <taxon>Bacillati</taxon>
        <taxon>Bacillota</taxon>
        <taxon>Bacilli</taxon>
        <taxon>Bacillales</taxon>
        <taxon>Anoxybacillaceae</taxon>
        <taxon>Thermaerobacillus</taxon>
    </lineage>
</organism>
<name>A0A7V9Z8Q2_9BACL</name>
<comment type="caution">
    <text evidence="1">The sequence shown here is derived from an EMBL/GenBank/DDBJ whole genome shotgun (WGS) entry which is preliminary data.</text>
</comment>
<reference evidence="1 2" key="1">
    <citation type="submission" date="2020-07" db="EMBL/GenBank/DDBJ databases">
        <title>Genomic Encyclopedia of Type Strains, Phase IV (KMG-IV): sequencing the most valuable type-strain genomes for metagenomic binning, comparative biology and taxonomic classification.</title>
        <authorList>
            <person name="Goeker M."/>
        </authorList>
    </citation>
    <scope>NUCLEOTIDE SEQUENCE [LARGE SCALE GENOMIC DNA]</scope>
    <source>
        <strain evidence="1 2">DSM 15730</strain>
    </source>
</reference>
<keyword evidence="2" id="KW-1185">Reference proteome</keyword>
<dbReference type="Gene3D" id="1.25.40.10">
    <property type="entry name" value="Tetratricopeptide repeat domain"/>
    <property type="match status" value="1"/>
</dbReference>
<proteinExistence type="predicted"/>
<dbReference type="RefSeq" id="WP_181556864.1">
    <property type="nucleotide sequence ID" value="NZ_JACDUT010000009.1"/>
</dbReference>
<accession>A0A7V9Z8Q2</accession>
<gene>
    <name evidence="1" type="ORF">HNR31_002920</name>
</gene>
<dbReference type="AlphaFoldDB" id="A0A7V9Z8Q2"/>
<dbReference type="EMBL" id="JACDUT010000009">
    <property type="protein sequence ID" value="MBA2876125.1"/>
    <property type="molecule type" value="Genomic_DNA"/>
</dbReference>
<dbReference type="InterPro" id="IPR011990">
    <property type="entry name" value="TPR-like_helical_dom_sf"/>
</dbReference>